<reference evidence="1" key="1">
    <citation type="submission" date="2014-09" db="EMBL/GenBank/DDBJ databases">
        <authorList>
            <person name="Magalhaes I.L.F."/>
            <person name="Oliveira U."/>
            <person name="Santos F.R."/>
            <person name="Vidigal T.H.D.A."/>
            <person name="Brescovit A.D."/>
            <person name="Santos A.J."/>
        </authorList>
    </citation>
    <scope>NUCLEOTIDE SEQUENCE</scope>
    <source>
        <tissue evidence="1">Shoot tissue taken approximately 20 cm above the soil surface</tissue>
    </source>
</reference>
<evidence type="ECO:0000313" key="1">
    <source>
        <dbReference type="EMBL" id="JAD28581.1"/>
    </source>
</evidence>
<proteinExistence type="predicted"/>
<protein>
    <submittedName>
        <fullName evidence="1">Uncharacterized protein</fullName>
    </submittedName>
</protein>
<dbReference type="AlphaFoldDB" id="A0A0A8YQE8"/>
<reference evidence="1" key="2">
    <citation type="journal article" date="2015" name="Data Brief">
        <title>Shoot transcriptome of the giant reed, Arundo donax.</title>
        <authorList>
            <person name="Barrero R.A."/>
            <person name="Guerrero F.D."/>
            <person name="Moolhuijzen P."/>
            <person name="Goolsby J.A."/>
            <person name="Tidwell J."/>
            <person name="Bellgard S.E."/>
            <person name="Bellgard M.I."/>
        </authorList>
    </citation>
    <scope>NUCLEOTIDE SEQUENCE</scope>
    <source>
        <tissue evidence="1">Shoot tissue taken approximately 20 cm above the soil surface</tissue>
    </source>
</reference>
<organism evidence="1">
    <name type="scientific">Arundo donax</name>
    <name type="common">Giant reed</name>
    <name type="synonym">Donax arundinaceus</name>
    <dbReference type="NCBI Taxonomy" id="35708"/>
    <lineage>
        <taxon>Eukaryota</taxon>
        <taxon>Viridiplantae</taxon>
        <taxon>Streptophyta</taxon>
        <taxon>Embryophyta</taxon>
        <taxon>Tracheophyta</taxon>
        <taxon>Spermatophyta</taxon>
        <taxon>Magnoliopsida</taxon>
        <taxon>Liliopsida</taxon>
        <taxon>Poales</taxon>
        <taxon>Poaceae</taxon>
        <taxon>PACMAD clade</taxon>
        <taxon>Arundinoideae</taxon>
        <taxon>Arundineae</taxon>
        <taxon>Arundo</taxon>
    </lineage>
</organism>
<sequence length="25" mass="3088">MFFHFLWHVNRVLDVVESERKRGKG</sequence>
<dbReference type="EMBL" id="GBRH01269314">
    <property type="protein sequence ID" value="JAD28581.1"/>
    <property type="molecule type" value="Transcribed_RNA"/>
</dbReference>
<name>A0A0A8YQE8_ARUDO</name>
<accession>A0A0A8YQE8</accession>